<dbReference type="AlphaFoldDB" id="A0A1F4VE84"/>
<organism evidence="2 3">
    <name type="scientific">candidate division WWE3 bacterium RIFCSPLOWO2_01_FULL_41_18</name>
    <dbReference type="NCBI Taxonomy" id="1802625"/>
    <lineage>
        <taxon>Bacteria</taxon>
        <taxon>Katanobacteria</taxon>
    </lineage>
</organism>
<feature type="region of interest" description="Disordered" evidence="1">
    <location>
        <begin position="1"/>
        <end position="69"/>
    </location>
</feature>
<name>A0A1F4VE84_UNCKA</name>
<comment type="caution">
    <text evidence="2">The sequence shown here is derived from an EMBL/GenBank/DDBJ whole genome shotgun (WGS) entry which is preliminary data.</text>
</comment>
<evidence type="ECO:0000256" key="1">
    <source>
        <dbReference type="SAM" id="MobiDB-lite"/>
    </source>
</evidence>
<protein>
    <submittedName>
        <fullName evidence="2">Uncharacterized protein</fullName>
    </submittedName>
</protein>
<sequence length="313" mass="35252">MGNKSASDVSFDIDPDAQTKIPGQEDTSLVGELFPGAAISNDSKKRPDKKNDEEPGYDDSLPHDWFKPEPGDYIPPVFKGMDESQLFPNAYVQPESTITIEEFRELSGKGQPIPKRDSFEESRILNEERAARRFYPVQYNSRKDYLKSKAKYLPQSSSFSLRLAEIENQAAPRSPDETVKAYIGLLENNVYPVFKSEMPAMMFSFTDTFDTRAGGSHAHFMNEFLVPALKSYEEATKTFDQASKEEAMKSLSDFATSHFHTDHGVFNTLRYEFAASVVNVGGVSGLPYVKELFEDLSEKIRDSSERSTAIIKQ</sequence>
<evidence type="ECO:0000313" key="2">
    <source>
        <dbReference type="EMBL" id="OGC55556.1"/>
    </source>
</evidence>
<feature type="compositionally biased region" description="Basic and acidic residues" evidence="1">
    <location>
        <begin position="60"/>
        <end position="69"/>
    </location>
</feature>
<gene>
    <name evidence="2" type="ORF">A3A78_01205</name>
</gene>
<feature type="compositionally biased region" description="Basic and acidic residues" evidence="1">
    <location>
        <begin position="42"/>
        <end position="53"/>
    </location>
</feature>
<evidence type="ECO:0000313" key="3">
    <source>
        <dbReference type="Proteomes" id="UP000176504"/>
    </source>
</evidence>
<reference evidence="2 3" key="1">
    <citation type="journal article" date="2016" name="Nat. Commun.">
        <title>Thousands of microbial genomes shed light on interconnected biogeochemical processes in an aquifer system.</title>
        <authorList>
            <person name="Anantharaman K."/>
            <person name="Brown C.T."/>
            <person name="Hug L.A."/>
            <person name="Sharon I."/>
            <person name="Castelle C.J."/>
            <person name="Probst A.J."/>
            <person name="Thomas B.C."/>
            <person name="Singh A."/>
            <person name="Wilkins M.J."/>
            <person name="Karaoz U."/>
            <person name="Brodie E.L."/>
            <person name="Williams K.H."/>
            <person name="Hubbard S.S."/>
            <person name="Banfield J.F."/>
        </authorList>
    </citation>
    <scope>NUCLEOTIDE SEQUENCE [LARGE SCALE GENOMIC DNA]</scope>
</reference>
<dbReference type="Proteomes" id="UP000176504">
    <property type="component" value="Unassembled WGS sequence"/>
</dbReference>
<dbReference type="EMBL" id="MEVI01000002">
    <property type="protein sequence ID" value="OGC55556.1"/>
    <property type="molecule type" value="Genomic_DNA"/>
</dbReference>
<accession>A0A1F4VE84</accession>
<proteinExistence type="predicted"/>